<dbReference type="HAMAP" id="MF_00358">
    <property type="entry name" value="Ribosomal_bS21"/>
    <property type="match status" value="1"/>
</dbReference>
<protein>
    <recommendedName>
        <fullName evidence="4 5">Small ribosomal subunit protein bS21</fullName>
    </recommendedName>
</protein>
<keyword evidence="3 5" id="KW-0687">Ribonucleoprotein</keyword>
<accession>A0ABT8KLF1</accession>
<reference evidence="7" key="1">
    <citation type="submission" date="2023-06" db="EMBL/GenBank/DDBJ databases">
        <title>Genomic of Parafulvivirga corallium.</title>
        <authorList>
            <person name="Wang G."/>
        </authorList>
    </citation>
    <scope>NUCLEOTIDE SEQUENCE</scope>
    <source>
        <strain evidence="7">BMA10</strain>
    </source>
</reference>
<evidence type="ECO:0000256" key="1">
    <source>
        <dbReference type="ARBA" id="ARBA00006640"/>
    </source>
</evidence>
<name>A0ABT8KLF1_9BACT</name>
<dbReference type="RefSeq" id="WP_346751574.1">
    <property type="nucleotide sequence ID" value="NZ_JAUJEA010000003.1"/>
</dbReference>
<dbReference type="EMBL" id="JAUJEA010000003">
    <property type="protein sequence ID" value="MDN5201546.1"/>
    <property type="molecule type" value="Genomic_DNA"/>
</dbReference>
<dbReference type="Pfam" id="PF01165">
    <property type="entry name" value="Ribosomal_S21"/>
    <property type="match status" value="1"/>
</dbReference>
<evidence type="ECO:0000313" key="8">
    <source>
        <dbReference type="Proteomes" id="UP001172082"/>
    </source>
</evidence>
<proteinExistence type="inferred from homology"/>
<evidence type="ECO:0000256" key="2">
    <source>
        <dbReference type="ARBA" id="ARBA00022980"/>
    </source>
</evidence>
<dbReference type="PRINTS" id="PR00976">
    <property type="entry name" value="RIBOSOMALS21"/>
</dbReference>
<evidence type="ECO:0000256" key="6">
    <source>
        <dbReference type="RuleBase" id="RU000667"/>
    </source>
</evidence>
<keyword evidence="8" id="KW-1185">Reference proteome</keyword>
<dbReference type="NCBIfam" id="TIGR00030">
    <property type="entry name" value="S21p"/>
    <property type="match status" value="1"/>
</dbReference>
<gene>
    <name evidence="5 7" type="primary">rpsU</name>
    <name evidence="7" type="ORF">QQ008_09245</name>
</gene>
<keyword evidence="2 5" id="KW-0689">Ribosomal protein</keyword>
<dbReference type="Gene3D" id="1.20.5.1150">
    <property type="entry name" value="Ribosomal protein S8"/>
    <property type="match status" value="1"/>
</dbReference>
<dbReference type="InterPro" id="IPR038380">
    <property type="entry name" value="Ribosomal_bS21_sf"/>
</dbReference>
<comment type="caution">
    <text evidence="7">The sequence shown here is derived from an EMBL/GenBank/DDBJ whole genome shotgun (WGS) entry which is preliminary data.</text>
</comment>
<evidence type="ECO:0000256" key="4">
    <source>
        <dbReference type="ARBA" id="ARBA00035135"/>
    </source>
</evidence>
<organism evidence="7 8">
    <name type="scientific">Splendidivirga corallicola</name>
    <dbReference type="NCBI Taxonomy" id="3051826"/>
    <lineage>
        <taxon>Bacteria</taxon>
        <taxon>Pseudomonadati</taxon>
        <taxon>Bacteroidota</taxon>
        <taxon>Cytophagia</taxon>
        <taxon>Cytophagales</taxon>
        <taxon>Splendidivirgaceae</taxon>
        <taxon>Splendidivirga</taxon>
    </lineage>
</organism>
<dbReference type="Proteomes" id="UP001172082">
    <property type="component" value="Unassembled WGS sequence"/>
</dbReference>
<comment type="similarity">
    <text evidence="1 5 6">Belongs to the bacterial ribosomal protein bS21 family.</text>
</comment>
<dbReference type="PROSITE" id="PS01181">
    <property type="entry name" value="RIBOSOMAL_S21"/>
    <property type="match status" value="1"/>
</dbReference>
<sequence length="64" mass="7767">MIIINVKENESIDKALKRFKKKFERTGVLKELRGRTYFEKPSIKRRGVKIRAAYRQKMYAQENY</sequence>
<evidence type="ECO:0000256" key="5">
    <source>
        <dbReference type="HAMAP-Rule" id="MF_00358"/>
    </source>
</evidence>
<dbReference type="InterPro" id="IPR001911">
    <property type="entry name" value="Ribosomal_bS21"/>
</dbReference>
<evidence type="ECO:0000313" key="7">
    <source>
        <dbReference type="EMBL" id="MDN5201546.1"/>
    </source>
</evidence>
<evidence type="ECO:0000256" key="3">
    <source>
        <dbReference type="ARBA" id="ARBA00023274"/>
    </source>
</evidence>
<dbReference type="GO" id="GO:0005840">
    <property type="term" value="C:ribosome"/>
    <property type="evidence" value="ECO:0007669"/>
    <property type="project" value="UniProtKB-KW"/>
</dbReference>
<dbReference type="InterPro" id="IPR018278">
    <property type="entry name" value="Ribosomal_bS21_CS"/>
</dbReference>